<dbReference type="Gene3D" id="1.20.58.760">
    <property type="entry name" value="Peptidase M41"/>
    <property type="match status" value="2"/>
</dbReference>
<feature type="region of interest" description="Disordered" evidence="9">
    <location>
        <begin position="413"/>
        <end position="434"/>
    </location>
</feature>
<dbReference type="Gene3D" id="1.10.8.60">
    <property type="match status" value="1"/>
</dbReference>
<dbReference type="InterPro" id="IPR003959">
    <property type="entry name" value="ATPase_AAA_core"/>
</dbReference>
<keyword evidence="8" id="KW-0547">Nucleotide-binding</keyword>
<dbReference type="PANTHER" id="PTHR23076:SF97">
    <property type="entry name" value="ATP-DEPENDENT ZINC METALLOPROTEASE YME1L1"/>
    <property type="match status" value="1"/>
</dbReference>
<comment type="caution">
    <text evidence="11">The sequence shown here is derived from an EMBL/GenBank/DDBJ whole genome shotgun (WGS) entry which is preliminary data.</text>
</comment>
<dbReference type="SUPFAM" id="SSF140990">
    <property type="entry name" value="FtsH protease domain-like"/>
    <property type="match status" value="2"/>
</dbReference>
<dbReference type="Pfam" id="PF00004">
    <property type="entry name" value="AAA"/>
    <property type="match status" value="1"/>
</dbReference>
<comment type="cofactor">
    <cofactor evidence="1">
        <name>Zn(2+)</name>
        <dbReference type="ChEBI" id="CHEBI:29105"/>
    </cofactor>
</comment>
<dbReference type="EMBL" id="BSUN01000001">
    <property type="protein sequence ID" value="GMA35169.1"/>
    <property type="molecule type" value="Genomic_DNA"/>
</dbReference>
<evidence type="ECO:0000256" key="1">
    <source>
        <dbReference type="ARBA" id="ARBA00001947"/>
    </source>
</evidence>
<evidence type="ECO:0000256" key="7">
    <source>
        <dbReference type="ARBA" id="ARBA00023049"/>
    </source>
</evidence>
<keyword evidence="12" id="KW-1185">Reference proteome</keyword>
<dbReference type="Proteomes" id="UP001157125">
    <property type="component" value="Unassembled WGS sequence"/>
</dbReference>
<gene>
    <name evidence="11" type="ORF">GCM10025876_13730</name>
</gene>
<evidence type="ECO:0000256" key="3">
    <source>
        <dbReference type="ARBA" id="ARBA00022670"/>
    </source>
</evidence>
<sequence length="434" mass="47099">MTSLREIQEFLENPAKFQAVGAKIPKGVLLYGPPGTGKTLLARAVAGEAGVPFFHISGSDFVEMFVGVGASRVRDLFEQAKKNAPAIIFVDEIDAVGRHRGAGMGGGHDEREQTLNQMLVEMDGFDSNTNIIIIAATNRPDILDPALLRPGRFDRQVGVDGPDLKGRLKVLEVHSKGKPMSPEVDLEAIARRTPGFTGADLANVLNEAALLTARKDGHHRTSRGDEAIDRVIAGPQKRTRVMNDHDKTVTAYHEGGHALVAAAMNHTDPVTKVTILPRGRALGYTMVMPQEDRYSKTRNQPARQPRLRDGWPGGGRAWSSATRPPAPRTTSARRPTPPARWSPSTACPRTSAPSVWPVGSGEVFLGRDMGHGRDYSESNAAIVDREVRTLMDNAMAEATKVLQNNRDILDRLAAEAPREGDAERDGTRRACSPT</sequence>
<keyword evidence="7" id="KW-0482">Metalloprotease</keyword>
<dbReference type="InterPro" id="IPR027417">
    <property type="entry name" value="P-loop_NTPase"/>
</dbReference>
<evidence type="ECO:0000256" key="2">
    <source>
        <dbReference type="ARBA" id="ARBA00010044"/>
    </source>
</evidence>
<evidence type="ECO:0000259" key="10">
    <source>
        <dbReference type="SMART" id="SM00382"/>
    </source>
</evidence>
<reference evidence="12" key="1">
    <citation type="journal article" date="2019" name="Int. J. Syst. Evol. Microbiol.">
        <title>The Global Catalogue of Microorganisms (GCM) 10K type strain sequencing project: providing services to taxonomists for standard genome sequencing and annotation.</title>
        <authorList>
            <consortium name="The Broad Institute Genomics Platform"/>
            <consortium name="The Broad Institute Genome Sequencing Center for Infectious Disease"/>
            <person name="Wu L."/>
            <person name="Ma J."/>
        </authorList>
    </citation>
    <scope>NUCLEOTIDE SEQUENCE [LARGE SCALE GENOMIC DNA]</scope>
    <source>
        <strain evidence="12">NBRC 112299</strain>
    </source>
</reference>
<dbReference type="PROSITE" id="PS00674">
    <property type="entry name" value="AAA"/>
    <property type="match status" value="1"/>
</dbReference>
<keyword evidence="6" id="KW-0862">Zinc</keyword>
<evidence type="ECO:0000256" key="5">
    <source>
        <dbReference type="ARBA" id="ARBA00022801"/>
    </source>
</evidence>
<feature type="compositionally biased region" description="Low complexity" evidence="9">
    <location>
        <begin position="319"/>
        <end position="334"/>
    </location>
</feature>
<name>A0ABQ6IBJ0_9MICO</name>
<feature type="domain" description="AAA+ ATPase" evidence="10">
    <location>
        <begin position="24"/>
        <end position="163"/>
    </location>
</feature>
<evidence type="ECO:0000256" key="4">
    <source>
        <dbReference type="ARBA" id="ARBA00022723"/>
    </source>
</evidence>
<organism evidence="11 12">
    <name type="scientific">Demequina litorisediminis</name>
    <dbReference type="NCBI Taxonomy" id="1849022"/>
    <lineage>
        <taxon>Bacteria</taxon>
        <taxon>Bacillati</taxon>
        <taxon>Actinomycetota</taxon>
        <taxon>Actinomycetes</taxon>
        <taxon>Micrococcales</taxon>
        <taxon>Demequinaceae</taxon>
        <taxon>Demequina</taxon>
    </lineage>
</organism>
<comment type="similarity">
    <text evidence="2">In the C-terminal section; belongs to the peptidase M41 family.</text>
</comment>
<dbReference type="Pfam" id="PF01434">
    <property type="entry name" value="Peptidase_M41"/>
    <property type="match status" value="1"/>
</dbReference>
<keyword evidence="3" id="KW-0645">Protease</keyword>
<dbReference type="Pfam" id="PF17862">
    <property type="entry name" value="AAA_lid_3"/>
    <property type="match status" value="1"/>
</dbReference>
<feature type="compositionally biased region" description="Basic and acidic residues" evidence="9">
    <location>
        <begin position="413"/>
        <end position="428"/>
    </location>
</feature>
<dbReference type="InterPro" id="IPR003960">
    <property type="entry name" value="ATPase_AAA_CS"/>
</dbReference>
<proteinExistence type="inferred from homology"/>
<dbReference type="Gene3D" id="3.40.50.300">
    <property type="entry name" value="P-loop containing nucleotide triphosphate hydrolases"/>
    <property type="match status" value="1"/>
</dbReference>
<evidence type="ECO:0000256" key="8">
    <source>
        <dbReference type="RuleBase" id="RU003651"/>
    </source>
</evidence>
<dbReference type="InterPro" id="IPR041569">
    <property type="entry name" value="AAA_lid_3"/>
</dbReference>
<evidence type="ECO:0000313" key="11">
    <source>
        <dbReference type="EMBL" id="GMA35169.1"/>
    </source>
</evidence>
<keyword evidence="4" id="KW-0479">Metal-binding</keyword>
<accession>A0ABQ6IBJ0</accession>
<evidence type="ECO:0000256" key="6">
    <source>
        <dbReference type="ARBA" id="ARBA00022833"/>
    </source>
</evidence>
<keyword evidence="5" id="KW-0378">Hydrolase</keyword>
<dbReference type="CDD" id="cd19501">
    <property type="entry name" value="RecA-like_FtsH"/>
    <property type="match status" value="1"/>
</dbReference>
<dbReference type="PANTHER" id="PTHR23076">
    <property type="entry name" value="METALLOPROTEASE M41 FTSH"/>
    <property type="match status" value="1"/>
</dbReference>
<evidence type="ECO:0000313" key="12">
    <source>
        <dbReference type="Proteomes" id="UP001157125"/>
    </source>
</evidence>
<comment type="similarity">
    <text evidence="8">Belongs to the AAA ATPase family.</text>
</comment>
<dbReference type="InterPro" id="IPR000642">
    <property type="entry name" value="Peptidase_M41"/>
</dbReference>
<keyword evidence="8" id="KW-0067">ATP-binding</keyword>
<feature type="region of interest" description="Disordered" evidence="9">
    <location>
        <begin position="288"/>
        <end position="354"/>
    </location>
</feature>
<dbReference type="SUPFAM" id="SSF52540">
    <property type="entry name" value="P-loop containing nucleoside triphosphate hydrolases"/>
    <property type="match status" value="1"/>
</dbReference>
<dbReference type="InterPro" id="IPR037219">
    <property type="entry name" value="Peptidase_M41-like"/>
</dbReference>
<dbReference type="InterPro" id="IPR003593">
    <property type="entry name" value="AAA+_ATPase"/>
</dbReference>
<evidence type="ECO:0000256" key="9">
    <source>
        <dbReference type="SAM" id="MobiDB-lite"/>
    </source>
</evidence>
<protein>
    <recommendedName>
        <fullName evidence="10">AAA+ ATPase domain-containing protein</fullName>
    </recommendedName>
</protein>
<dbReference type="SMART" id="SM00382">
    <property type="entry name" value="AAA"/>
    <property type="match status" value="1"/>
</dbReference>